<feature type="region of interest" description="Disordered" evidence="1">
    <location>
        <begin position="1"/>
        <end position="63"/>
    </location>
</feature>
<dbReference type="EMBL" id="MCBQ01001074">
    <property type="protein sequence ID" value="RKF83641.1"/>
    <property type="molecule type" value="Genomic_DNA"/>
</dbReference>
<dbReference type="AlphaFoldDB" id="A0A420JA40"/>
<evidence type="ECO:0000313" key="2">
    <source>
        <dbReference type="EMBL" id="RKF83641.1"/>
    </source>
</evidence>
<dbReference type="STRING" id="62708.A0A420JA40"/>
<protein>
    <submittedName>
        <fullName evidence="2">Putative glc8 protein</fullName>
    </submittedName>
</protein>
<dbReference type="InterPro" id="IPR007062">
    <property type="entry name" value="PPI-2"/>
</dbReference>
<feature type="compositionally biased region" description="Acidic residues" evidence="1">
    <location>
        <begin position="236"/>
        <end position="256"/>
    </location>
</feature>
<evidence type="ECO:0000313" key="3">
    <source>
        <dbReference type="Proteomes" id="UP000283383"/>
    </source>
</evidence>
<dbReference type="Pfam" id="PF04979">
    <property type="entry name" value="IPP-2"/>
    <property type="match status" value="1"/>
</dbReference>
<sequence>MPPRKNLNRNSSAKVVLPLRPGNEEDSCAKDLTHQNTLQNSGRRRSQSASQSSISRRISNQNTAHLNGEDINIRLKWDEANLYMTEKERSSTMKIDEPKTPYAKQYDPAEDEEEMLVLDKEENPILDKEEAQSPDDINIMTKNLDTIHEQINVDCKSKTREEEIPGLFLGEPEEAIPERDVLDFKTKKDKAVHVTGGENIGWSKREQENHRKFEEMRKKHYEMKNVANLLGHPGNDDDDYDNELDEGDDNMSDVQP</sequence>
<organism evidence="2 3">
    <name type="scientific">Golovinomyces cichoracearum</name>
    <dbReference type="NCBI Taxonomy" id="62708"/>
    <lineage>
        <taxon>Eukaryota</taxon>
        <taxon>Fungi</taxon>
        <taxon>Dikarya</taxon>
        <taxon>Ascomycota</taxon>
        <taxon>Pezizomycotina</taxon>
        <taxon>Leotiomycetes</taxon>
        <taxon>Erysiphales</taxon>
        <taxon>Erysiphaceae</taxon>
        <taxon>Golovinomyces</taxon>
    </lineage>
</organism>
<accession>A0A420JA40</accession>
<dbReference type="GO" id="GO:0004864">
    <property type="term" value="F:protein phosphatase inhibitor activity"/>
    <property type="evidence" value="ECO:0007669"/>
    <property type="project" value="InterPro"/>
</dbReference>
<reference evidence="2 3" key="1">
    <citation type="journal article" date="2018" name="BMC Genomics">
        <title>Comparative genome analyses reveal sequence features reflecting distinct modes of host-adaptation between dicot and monocot powdery mildew.</title>
        <authorList>
            <person name="Wu Y."/>
            <person name="Ma X."/>
            <person name="Pan Z."/>
            <person name="Kale S.D."/>
            <person name="Song Y."/>
            <person name="King H."/>
            <person name="Zhang Q."/>
            <person name="Presley C."/>
            <person name="Deng X."/>
            <person name="Wei C.I."/>
            <person name="Xiao S."/>
        </authorList>
    </citation>
    <scope>NUCLEOTIDE SEQUENCE [LARGE SCALE GENOMIC DNA]</scope>
    <source>
        <strain evidence="2">UMSG3</strain>
    </source>
</reference>
<dbReference type="GO" id="GO:0009966">
    <property type="term" value="P:regulation of signal transduction"/>
    <property type="evidence" value="ECO:0007669"/>
    <property type="project" value="InterPro"/>
</dbReference>
<evidence type="ECO:0000256" key="1">
    <source>
        <dbReference type="SAM" id="MobiDB-lite"/>
    </source>
</evidence>
<feature type="region of interest" description="Disordered" evidence="1">
    <location>
        <begin position="228"/>
        <end position="256"/>
    </location>
</feature>
<gene>
    <name evidence="2" type="ORF">GcM3_010037</name>
</gene>
<dbReference type="PANTHER" id="PTHR12398">
    <property type="entry name" value="PROTEIN PHOSPHATASE INHIBITOR"/>
    <property type="match status" value="1"/>
</dbReference>
<comment type="caution">
    <text evidence="2">The sequence shown here is derived from an EMBL/GenBank/DDBJ whole genome shotgun (WGS) entry which is preliminary data.</text>
</comment>
<dbReference type="Proteomes" id="UP000283383">
    <property type="component" value="Unassembled WGS sequence"/>
</dbReference>
<keyword evidence="3" id="KW-1185">Reference proteome</keyword>
<name>A0A420JA40_9PEZI</name>
<dbReference type="PANTHER" id="PTHR12398:SF20">
    <property type="entry name" value="PROTEIN PHOSPHATASE 1 REGULATORY INHIBITOR SUBUNIT 2"/>
    <property type="match status" value="1"/>
</dbReference>
<feature type="compositionally biased region" description="Low complexity" evidence="1">
    <location>
        <begin position="47"/>
        <end position="62"/>
    </location>
</feature>
<proteinExistence type="predicted"/>